<keyword evidence="1" id="KW-1133">Transmembrane helix</keyword>
<dbReference type="InterPro" id="IPR026409">
    <property type="entry name" value="Firmicu_CTERM"/>
</dbReference>
<keyword evidence="1" id="KW-0472">Membrane</keyword>
<dbReference type="PATRIC" id="fig|1423774.3.peg.2458"/>
<evidence type="ECO:0000256" key="2">
    <source>
        <dbReference type="SAM" id="SignalP"/>
    </source>
</evidence>
<dbReference type="AlphaFoldDB" id="A0A0R1WJ38"/>
<sequence>MKKIILAMLVLLGLASFSVTTNVQAAVTSNPANNTSGIKIDGNFDDWKDKPITDITSGTDDYNVKHESLLADQNNIYFYLDMSPEHGNGYRDMQTAGYEMTVGDRQFSLRMIDLGDLQENKPQKVRFQIWEDDANNQGRVNKASTETEAYVNKVPTSVDKRVVHGYTDELEFKMPLSELGITGTTSQEITMTNKTLGDQTLHVMGGSTGPVVLAISGFAIALLAVVKMPKINELRKSLHE</sequence>
<feature type="signal peptide" evidence="2">
    <location>
        <begin position="1"/>
        <end position="25"/>
    </location>
</feature>
<dbReference type="EMBL" id="AZFV01000006">
    <property type="protein sequence ID" value="KRM17847.1"/>
    <property type="molecule type" value="Genomic_DNA"/>
</dbReference>
<dbReference type="STRING" id="1423774.FD31_GL002367"/>
<proteinExistence type="predicted"/>
<feature type="chain" id="PRO_5006412748" description="Firmicu-CTERM domain-containing protein" evidence="2">
    <location>
        <begin position="26"/>
        <end position="240"/>
    </location>
</feature>
<keyword evidence="1" id="KW-0812">Transmembrane</keyword>
<gene>
    <name evidence="3" type="ORF">FD31_GL002367</name>
</gene>
<organism evidence="3 4">
    <name type="scientific">Companilactobacillus nantensis DSM 16982</name>
    <dbReference type="NCBI Taxonomy" id="1423774"/>
    <lineage>
        <taxon>Bacteria</taxon>
        <taxon>Bacillati</taxon>
        <taxon>Bacillota</taxon>
        <taxon>Bacilli</taxon>
        <taxon>Lactobacillales</taxon>
        <taxon>Lactobacillaceae</taxon>
        <taxon>Companilactobacillus</taxon>
    </lineage>
</organism>
<name>A0A0R1WJ38_9LACO</name>
<dbReference type="Proteomes" id="UP000051302">
    <property type="component" value="Unassembled WGS sequence"/>
</dbReference>
<evidence type="ECO:0000313" key="4">
    <source>
        <dbReference type="Proteomes" id="UP000051302"/>
    </source>
</evidence>
<dbReference type="NCBIfam" id="TIGR04145">
    <property type="entry name" value="Firmicu_CTERM"/>
    <property type="match status" value="1"/>
</dbReference>
<feature type="transmembrane region" description="Helical" evidence="1">
    <location>
        <begin position="201"/>
        <end position="226"/>
    </location>
</feature>
<accession>A0A0R1WJ38</accession>
<keyword evidence="4" id="KW-1185">Reference proteome</keyword>
<dbReference type="RefSeq" id="WP_057891472.1">
    <property type="nucleotide sequence ID" value="NZ_AZFV01000006.1"/>
</dbReference>
<evidence type="ECO:0000313" key="3">
    <source>
        <dbReference type="EMBL" id="KRM17847.1"/>
    </source>
</evidence>
<reference evidence="3 4" key="1">
    <citation type="journal article" date="2015" name="Genome Announc.">
        <title>Expanding the biotechnology potential of lactobacilli through comparative genomics of 213 strains and associated genera.</title>
        <authorList>
            <person name="Sun Z."/>
            <person name="Harris H.M."/>
            <person name="McCann A."/>
            <person name="Guo C."/>
            <person name="Argimon S."/>
            <person name="Zhang W."/>
            <person name="Yang X."/>
            <person name="Jeffery I.B."/>
            <person name="Cooney J.C."/>
            <person name="Kagawa T.F."/>
            <person name="Liu W."/>
            <person name="Song Y."/>
            <person name="Salvetti E."/>
            <person name="Wrobel A."/>
            <person name="Rasinkangas P."/>
            <person name="Parkhill J."/>
            <person name="Rea M.C."/>
            <person name="O'Sullivan O."/>
            <person name="Ritari J."/>
            <person name="Douillard F.P."/>
            <person name="Paul Ross R."/>
            <person name="Yang R."/>
            <person name="Briner A.E."/>
            <person name="Felis G.E."/>
            <person name="de Vos W.M."/>
            <person name="Barrangou R."/>
            <person name="Klaenhammer T.R."/>
            <person name="Caufield P.W."/>
            <person name="Cui Y."/>
            <person name="Zhang H."/>
            <person name="O'Toole P.W."/>
        </authorList>
    </citation>
    <scope>NUCLEOTIDE SEQUENCE [LARGE SCALE GENOMIC DNA]</scope>
    <source>
        <strain evidence="3 4">DSM 16982</strain>
    </source>
</reference>
<protein>
    <recommendedName>
        <fullName evidence="5">Firmicu-CTERM domain-containing protein</fullName>
    </recommendedName>
</protein>
<evidence type="ECO:0008006" key="5">
    <source>
        <dbReference type="Google" id="ProtNLM"/>
    </source>
</evidence>
<evidence type="ECO:0000256" key="1">
    <source>
        <dbReference type="SAM" id="Phobius"/>
    </source>
</evidence>
<comment type="caution">
    <text evidence="3">The sequence shown here is derived from an EMBL/GenBank/DDBJ whole genome shotgun (WGS) entry which is preliminary data.</text>
</comment>
<keyword evidence="2" id="KW-0732">Signal</keyword>